<accession>A0AAW1HBR9</accession>
<name>A0AAW1HBR9_SAPOF</name>
<gene>
    <name evidence="2" type="ORF">RND81_12G172300</name>
</gene>
<dbReference type="EMBL" id="JBDFQZ010000012">
    <property type="protein sequence ID" value="KAK9673516.1"/>
    <property type="molecule type" value="Genomic_DNA"/>
</dbReference>
<reference evidence="2" key="1">
    <citation type="submission" date="2024-03" db="EMBL/GenBank/DDBJ databases">
        <title>WGS assembly of Saponaria officinalis var. Norfolk2.</title>
        <authorList>
            <person name="Jenkins J."/>
            <person name="Shu S."/>
            <person name="Grimwood J."/>
            <person name="Barry K."/>
            <person name="Goodstein D."/>
            <person name="Schmutz J."/>
            <person name="Leebens-Mack J."/>
            <person name="Osbourn A."/>
        </authorList>
    </citation>
    <scope>NUCLEOTIDE SEQUENCE [LARGE SCALE GENOMIC DNA]</scope>
    <source>
        <strain evidence="2">JIC</strain>
    </source>
</reference>
<proteinExistence type="predicted"/>
<keyword evidence="3" id="KW-1185">Reference proteome</keyword>
<comment type="caution">
    <text evidence="2">The sequence shown here is derived from an EMBL/GenBank/DDBJ whole genome shotgun (WGS) entry which is preliminary data.</text>
</comment>
<dbReference type="AlphaFoldDB" id="A0AAW1HBR9"/>
<evidence type="ECO:0000313" key="2">
    <source>
        <dbReference type="EMBL" id="KAK9673516.1"/>
    </source>
</evidence>
<protein>
    <submittedName>
        <fullName evidence="2">Uncharacterized protein</fullName>
    </submittedName>
</protein>
<feature type="region of interest" description="Disordered" evidence="1">
    <location>
        <begin position="166"/>
        <end position="225"/>
    </location>
</feature>
<evidence type="ECO:0000313" key="3">
    <source>
        <dbReference type="Proteomes" id="UP001443914"/>
    </source>
</evidence>
<dbReference type="Proteomes" id="UP001443914">
    <property type="component" value="Unassembled WGS sequence"/>
</dbReference>
<organism evidence="2 3">
    <name type="scientific">Saponaria officinalis</name>
    <name type="common">Common soapwort</name>
    <name type="synonym">Lychnis saponaria</name>
    <dbReference type="NCBI Taxonomy" id="3572"/>
    <lineage>
        <taxon>Eukaryota</taxon>
        <taxon>Viridiplantae</taxon>
        <taxon>Streptophyta</taxon>
        <taxon>Embryophyta</taxon>
        <taxon>Tracheophyta</taxon>
        <taxon>Spermatophyta</taxon>
        <taxon>Magnoliopsida</taxon>
        <taxon>eudicotyledons</taxon>
        <taxon>Gunneridae</taxon>
        <taxon>Pentapetalae</taxon>
        <taxon>Caryophyllales</taxon>
        <taxon>Caryophyllaceae</taxon>
        <taxon>Caryophylleae</taxon>
        <taxon>Saponaria</taxon>
    </lineage>
</organism>
<evidence type="ECO:0000256" key="1">
    <source>
        <dbReference type="SAM" id="MobiDB-lite"/>
    </source>
</evidence>
<sequence length="225" mass="25194">MENVKLKMNYGGQSFDVMVEDTDRILLLDVLNDMVDEAEKQGISLPTNPILTYNYLLKPVEITDNARLMEMFTRVAGRRIINIFIGSLSTPNDAWLMARQVVADTNVIGDMSIGDVTIGDVSVGDVTKELNVVNQGKGKLQVRRSKQTTPTLPLRRSPRKIATQLSQVQGPYPSPLTPQTEAPQNEAAPGNEKLTPPRRRVPKRGMQWKEESKRRGRRVSSLLQL</sequence>